<dbReference type="SMART" id="SM00228">
    <property type="entry name" value="PDZ"/>
    <property type="match status" value="3"/>
</dbReference>
<dbReference type="Pfam" id="PF17820">
    <property type="entry name" value="PDZ_6"/>
    <property type="match status" value="2"/>
</dbReference>
<evidence type="ECO:0000256" key="5">
    <source>
        <dbReference type="ARBA" id="ARBA00022692"/>
    </source>
</evidence>
<gene>
    <name evidence="13" type="primary">rseP</name>
    <name evidence="13" type="ORF">FJY68_02285</name>
</gene>
<keyword evidence="6" id="KW-0378">Hydrolase</keyword>
<name>A0A937XBK7_UNCW3</name>
<dbReference type="InterPro" id="IPR004387">
    <property type="entry name" value="Pept_M50_Zn"/>
</dbReference>
<evidence type="ECO:0000256" key="6">
    <source>
        <dbReference type="ARBA" id="ARBA00022801"/>
    </source>
</evidence>
<dbReference type="PANTHER" id="PTHR42837">
    <property type="entry name" value="REGULATOR OF SIGMA-E PROTEASE RSEP"/>
    <property type="match status" value="1"/>
</dbReference>
<dbReference type="GO" id="GO:0006508">
    <property type="term" value="P:proteolysis"/>
    <property type="evidence" value="ECO:0007669"/>
    <property type="project" value="UniProtKB-KW"/>
</dbReference>
<feature type="transmembrane region" description="Helical" evidence="11">
    <location>
        <begin position="449"/>
        <end position="469"/>
    </location>
</feature>
<organism evidence="13 14">
    <name type="scientific">candidate division WOR-3 bacterium</name>
    <dbReference type="NCBI Taxonomy" id="2052148"/>
    <lineage>
        <taxon>Bacteria</taxon>
        <taxon>Bacteria division WOR-3</taxon>
    </lineage>
</organism>
<reference evidence="13" key="1">
    <citation type="submission" date="2019-03" db="EMBL/GenBank/DDBJ databases">
        <title>Lake Tanganyika Metagenome-Assembled Genomes (MAGs).</title>
        <authorList>
            <person name="Tran P."/>
        </authorList>
    </citation>
    <scope>NUCLEOTIDE SEQUENCE</scope>
    <source>
        <strain evidence="13">K_DeepCast_150m_m2_040</strain>
    </source>
</reference>
<evidence type="ECO:0000256" key="3">
    <source>
        <dbReference type="ARBA" id="ARBA00007931"/>
    </source>
</evidence>
<dbReference type="InterPro" id="IPR041489">
    <property type="entry name" value="PDZ_6"/>
</dbReference>
<evidence type="ECO:0000259" key="12">
    <source>
        <dbReference type="PROSITE" id="PS50106"/>
    </source>
</evidence>
<comment type="subcellular location">
    <subcellularLocation>
        <location evidence="2">Membrane</location>
        <topology evidence="2">Multi-pass membrane protein</topology>
    </subcellularLocation>
</comment>
<dbReference type="Pfam" id="PF02163">
    <property type="entry name" value="Peptidase_M50"/>
    <property type="match status" value="1"/>
</dbReference>
<comment type="similarity">
    <text evidence="3">Belongs to the peptidase M50B family.</text>
</comment>
<dbReference type="GO" id="GO:0004222">
    <property type="term" value="F:metalloendopeptidase activity"/>
    <property type="evidence" value="ECO:0007669"/>
    <property type="project" value="InterPro"/>
</dbReference>
<dbReference type="PANTHER" id="PTHR42837:SF2">
    <property type="entry name" value="MEMBRANE METALLOPROTEASE ARASP2, CHLOROPLASTIC-RELATED"/>
    <property type="match status" value="1"/>
</dbReference>
<dbReference type="GO" id="GO:0016020">
    <property type="term" value="C:membrane"/>
    <property type="evidence" value="ECO:0007669"/>
    <property type="project" value="UniProtKB-SubCell"/>
</dbReference>
<evidence type="ECO:0000256" key="2">
    <source>
        <dbReference type="ARBA" id="ARBA00004141"/>
    </source>
</evidence>
<dbReference type="Proteomes" id="UP000779900">
    <property type="component" value="Unassembled WGS sequence"/>
</dbReference>
<keyword evidence="7" id="KW-0862">Zinc</keyword>
<comment type="cofactor">
    <cofactor evidence="1">
        <name>Zn(2+)</name>
        <dbReference type="ChEBI" id="CHEBI:29105"/>
    </cofactor>
</comment>
<evidence type="ECO:0000256" key="10">
    <source>
        <dbReference type="ARBA" id="ARBA00023136"/>
    </source>
</evidence>
<evidence type="ECO:0000313" key="14">
    <source>
        <dbReference type="Proteomes" id="UP000779900"/>
    </source>
</evidence>
<evidence type="ECO:0000256" key="11">
    <source>
        <dbReference type="SAM" id="Phobius"/>
    </source>
</evidence>
<keyword evidence="8 11" id="KW-1133">Transmembrane helix</keyword>
<dbReference type="InterPro" id="IPR036034">
    <property type="entry name" value="PDZ_sf"/>
</dbReference>
<evidence type="ECO:0000313" key="13">
    <source>
        <dbReference type="EMBL" id="MBM3330665.1"/>
    </source>
</evidence>
<dbReference type="SUPFAM" id="SSF50156">
    <property type="entry name" value="PDZ domain-like"/>
    <property type="match status" value="3"/>
</dbReference>
<feature type="transmembrane region" description="Helical" evidence="11">
    <location>
        <begin position="497"/>
        <end position="517"/>
    </location>
</feature>
<keyword evidence="9 13" id="KW-0482">Metalloprotease</keyword>
<evidence type="ECO:0000256" key="1">
    <source>
        <dbReference type="ARBA" id="ARBA00001947"/>
    </source>
</evidence>
<dbReference type="NCBIfam" id="TIGR00054">
    <property type="entry name" value="RIP metalloprotease RseP"/>
    <property type="match status" value="1"/>
</dbReference>
<dbReference type="InterPro" id="IPR008915">
    <property type="entry name" value="Peptidase_M50"/>
</dbReference>
<comment type="caution">
    <text evidence="13">The sequence shown here is derived from an EMBL/GenBank/DDBJ whole genome shotgun (WGS) entry which is preliminary data.</text>
</comment>
<keyword evidence="5 11" id="KW-0812">Transmembrane</keyword>
<dbReference type="PROSITE" id="PS50106">
    <property type="entry name" value="PDZ"/>
    <property type="match status" value="1"/>
</dbReference>
<dbReference type="EMBL" id="VGIR01000008">
    <property type="protein sequence ID" value="MBM3330665.1"/>
    <property type="molecule type" value="Genomic_DNA"/>
</dbReference>
<sequence length="526" mass="56020">MFSSIVLVVLFIGILIIFHEFGHLIAAKLSRIPVEVFSVGFGPVILKKKFGETEYRLSAIPLGGFIKMVGEEEKAGPAPAQPVPAPSGGYMDKPLGVKVAVIAAGPLSNLLLGFLILLVLYAAFGLPYTAPVISPDARSAAFAVGLRPGDMVVAVDGRVVPSFDDFDARMQENAGRQVSVSVLRDGQRLDVPITVPLAYVDTLVPPVVGNLLAGGPASATDLQPGDTIIAVAGTPVTTWTGFTEIVRRQTGGSYELSWRHAGAVHVDTLRDSLTTDAETGARINLAGVQVSTDWYIAPRVAAVVGNVRKGGPAGKAGMRPGDSIIEFAGLPVREWTDFTEAVYARGGETVPITWQRGAETMRAKVAVTKEGDQLMGQQAGAIGISARVPHRKLSFPMAVGEAASKVGTVTVQTYVVLYKAVTIKNFAKKALGGPIMVARIAYEGANWGWDYFLLLFAILSINLFVVNLLPVPVLDGGRIVLDCIAGIRRRNLNEKELSWAAGIGWVMIGALAVFTIFNDILRLIRK</sequence>
<feature type="domain" description="PDZ" evidence="12">
    <location>
        <begin position="272"/>
        <end position="333"/>
    </location>
</feature>
<dbReference type="Gene3D" id="2.30.42.10">
    <property type="match status" value="3"/>
</dbReference>
<evidence type="ECO:0000256" key="7">
    <source>
        <dbReference type="ARBA" id="ARBA00022833"/>
    </source>
</evidence>
<proteinExistence type="inferred from homology"/>
<protein>
    <submittedName>
        <fullName evidence="13">RIP metalloprotease RseP</fullName>
    </submittedName>
</protein>
<evidence type="ECO:0000256" key="9">
    <source>
        <dbReference type="ARBA" id="ARBA00023049"/>
    </source>
</evidence>
<evidence type="ECO:0000256" key="8">
    <source>
        <dbReference type="ARBA" id="ARBA00022989"/>
    </source>
</evidence>
<keyword evidence="4" id="KW-0645">Protease</keyword>
<accession>A0A937XBK7</accession>
<dbReference type="CDD" id="cd06163">
    <property type="entry name" value="S2P-M50_PDZ_RseP-like"/>
    <property type="match status" value="1"/>
</dbReference>
<dbReference type="AlphaFoldDB" id="A0A937XBK7"/>
<feature type="transmembrane region" description="Helical" evidence="11">
    <location>
        <begin position="99"/>
        <end position="124"/>
    </location>
</feature>
<evidence type="ECO:0000256" key="4">
    <source>
        <dbReference type="ARBA" id="ARBA00022670"/>
    </source>
</evidence>
<dbReference type="InterPro" id="IPR001478">
    <property type="entry name" value="PDZ"/>
</dbReference>
<keyword evidence="10 11" id="KW-0472">Membrane</keyword>